<dbReference type="RefSeq" id="YP_010840394.1">
    <property type="nucleotide sequence ID" value="NC_078678.1"/>
</dbReference>
<keyword evidence="3" id="KW-0946">Virion</keyword>
<keyword evidence="2" id="KW-0167">Capsid protein</keyword>
<organism evidence="4">
    <name type="scientific">Maple mottle-associated virus</name>
    <dbReference type="NCBI Taxonomy" id="2778521"/>
    <lineage>
        <taxon>Viruses</taxon>
        <taxon>Riboviria</taxon>
        <taxon>Orthornavirae</taxon>
        <taxon>Negarnaviricota</taxon>
        <taxon>Polyploviricotina</taxon>
        <taxon>Bunyaviricetes</taxon>
        <taxon>Elliovirales</taxon>
        <taxon>Fimoviridae</taxon>
        <taxon>Emaravirus</taxon>
        <taxon>Emaravirus aceris</taxon>
    </lineage>
</organism>
<comment type="subcellular location">
    <subcellularLocation>
        <location evidence="1">Virion</location>
    </subcellularLocation>
</comment>
<sequence>MANDKKRTESFTTGFGSKMKTFKIQTVDGILVDPKNSELKAEDVPPVAFTSRTMNVSRFSMFAYREYCSVTAVVAYLSQTKDLKDKLQKGNITLSVSNGYKLVIAKDLGDCNVENVVSFNKACAIMAAGVLKHTLAELYDWRSYTYKPTDAKKVVAVDTTVVNRLAGQMGMKSEDPYYWFIVPGYEFLYELYPAETIAYTLIRLQYRRQLNIPDSMTDVDIISSLMMKMNRMHNFEVENMDSTFRLIDVARVEKVFVHLSQNIGTTNKTRRNDEAVIRFKELIKKFMPAVQASKIGTDAD</sequence>
<name>A0A7L8Y9A7_9VIRU</name>
<keyword evidence="5" id="KW-1185">Reference proteome</keyword>
<keyword evidence="4" id="KW-0543">Viral nucleoprotein</keyword>
<dbReference type="SMR" id="A0A7L8Y9A7"/>
<dbReference type="EMBL" id="MT879192">
    <property type="protein sequence ID" value="QOI17317.1"/>
    <property type="molecule type" value="Viral_cRNA"/>
</dbReference>
<dbReference type="GO" id="GO:0019013">
    <property type="term" value="C:viral nucleocapsid"/>
    <property type="evidence" value="ECO:0007669"/>
    <property type="project" value="UniProtKB-KW"/>
</dbReference>
<gene>
    <name evidence="4" type="primary">N</name>
</gene>
<evidence type="ECO:0000313" key="4">
    <source>
        <dbReference type="EMBL" id="QOI17317.1"/>
    </source>
</evidence>
<evidence type="ECO:0000313" key="5">
    <source>
        <dbReference type="Proteomes" id="UP000888240"/>
    </source>
</evidence>
<proteinExistence type="predicted"/>
<dbReference type="KEGG" id="vg:80551313"/>
<evidence type="ECO:0000256" key="3">
    <source>
        <dbReference type="ARBA" id="ARBA00022844"/>
    </source>
</evidence>
<evidence type="ECO:0000256" key="2">
    <source>
        <dbReference type="ARBA" id="ARBA00022561"/>
    </source>
</evidence>
<evidence type="ECO:0000256" key="1">
    <source>
        <dbReference type="ARBA" id="ARBA00004328"/>
    </source>
</evidence>
<reference evidence="4" key="1">
    <citation type="submission" date="2020-08" db="EMBL/GenBank/DDBJ databases">
        <title>Whole genome sequencing identifies a novel species of the genus Emaravirus in maple trees.</title>
        <authorList>
            <person name="Rumbou A."/>
            <person name="Candresse T."/>
            <person name="von Bargen S."/>
            <person name="Buettner C."/>
        </authorList>
    </citation>
    <scope>NUCLEOTIDE SEQUENCE</scope>
    <source>
        <strain evidence="4">MaMaV/Acer</strain>
    </source>
</reference>
<accession>A0A7L8Y9A7</accession>
<dbReference type="InterPro" id="IPR057839">
    <property type="entry name" value="Fimo_NCAP"/>
</dbReference>
<protein>
    <submittedName>
        <fullName evidence="4">Nucleocapsid protein</fullName>
    </submittedName>
</protein>
<dbReference type="GeneID" id="80551313"/>
<dbReference type="Pfam" id="PF25629">
    <property type="entry name" value="Fimo_NCAP"/>
    <property type="match status" value="1"/>
</dbReference>
<dbReference type="Proteomes" id="UP000888240">
    <property type="component" value="Genome"/>
</dbReference>